<accession>A0A150XE70</accession>
<evidence type="ECO:0000313" key="2">
    <source>
        <dbReference type="Proteomes" id="UP000075615"/>
    </source>
</evidence>
<comment type="caution">
    <text evidence="1">The sequence shown here is derived from an EMBL/GenBank/DDBJ whole genome shotgun (WGS) entry which is preliminary data.</text>
</comment>
<proteinExistence type="predicted"/>
<keyword evidence="2" id="KW-1185">Reference proteome</keyword>
<dbReference type="Proteomes" id="UP000075615">
    <property type="component" value="Unassembled WGS sequence"/>
</dbReference>
<name>A0A150XE70_9BACT</name>
<protein>
    <submittedName>
        <fullName evidence="1">Uncharacterized protein</fullName>
    </submittedName>
</protein>
<dbReference type="AlphaFoldDB" id="A0A150XE70"/>
<evidence type="ECO:0000313" key="1">
    <source>
        <dbReference type="EMBL" id="KYG76974.1"/>
    </source>
</evidence>
<gene>
    <name evidence="1" type="ORF">AWN68_18495</name>
</gene>
<reference evidence="1 2" key="1">
    <citation type="submission" date="2016-01" db="EMBL/GenBank/DDBJ databases">
        <title>Genome sequencing of Roseivirga echinicomitans KMM 6058.</title>
        <authorList>
            <person name="Selvaratnam C."/>
            <person name="Thevarajoo S."/>
            <person name="Goh K.M."/>
            <person name="Ee R."/>
            <person name="Chan K.-G."/>
            <person name="Chong C.S."/>
        </authorList>
    </citation>
    <scope>NUCLEOTIDE SEQUENCE [LARGE SCALE GENOMIC DNA]</scope>
    <source>
        <strain evidence="1 2">KMM 6058</strain>
    </source>
</reference>
<dbReference type="STRING" id="296218.AWN68_18495"/>
<sequence length="129" mass="15062">MSNPAINYLERGSSGTKDQINNWVNNNSSSFNQSLVWKVGITTPEKLLKIQKLILEDIECIHWKYWPGDTFVNLFGIIRELNKSPIVLKSEYSEYISRGSFIFIYKTRVNQTDYLRHVKTYPAKLSITR</sequence>
<dbReference type="EMBL" id="LRDB01000017">
    <property type="protein sequence ID" value="KYG76974.1"/>
    <property type="molecule type" value="Genomic_DNA"/>
</dbReference>
<organism evidence="1 2">
    <name type="scientific">Roseivirga echinicomitans</name>
    <dbReference type="NCBI Taxonomy" id="296218"/>
    <lineage>
        <taxon>Bacteria</taxon>
        <taxon>Pseudomonadati</taxon>
        <taxon>Bacteroidota</taxon>
        <taxon>Cytophagia</taxon>
        <taxon>Cytophagales</taxon>
        <taxon>Roseivirgaceae</taxon>
        <taxon>Roseivirga</taxon>
    </lineage>
</organism>
<dbReference type="OrthoDB" id="982139at2"/>
<dbReference type="RefSeq" id="WP_068415446.1">
    <property type="nucleotide sequence ID" value="NZ_LRDB01000017.1"/>
</dbReference>